<dbReference type="AlphaFoldDB" id="A0A068V8M7"/>
<dbReference type="InterPro" id="IPR045073">
    <property type="entry name" value="Omega/Tau-like"/>
</dbReference>
<comment type="catalytic activity">
    <reaction evidence="1">
        <text>RX + glutathione = an S-substituted glutathione + a halide anion + H(+)</text>
        <dbReference type="Rhea" id="RHEA:16437"/>
        <dbReference type="ChEBI" id="CHEBI:15378"/>
        <dbReference type="ChEBI" id="CHEBI:16042"/>
        <dbReference type="ChEBI" id="CHEBI:17792"/>
        <dbReference type="ChEBI" id="CHEBI:57925"/>
        <dbReference type="ChEBI" id="CHEBI:90779"/>
        <dbReference type="EC" id="2.5.1.18"/>
    </reaction>
</comment>
<dbReference type="Gene3D" id="1.20.1050.10">
    <property type="match status" value="1"/>
</dbReference>
<comment type="function">
    <text evidence="1">Is involved in the conjugation of reduced glutathione to a wide number of exogenous and endogenous hydrophobic electrophiles.</text>
</comment>
<dbReference type="PANTHER" id="PTHR11260:SF615">
    <property type="entry name" value="GLUTATHIONE S-TRANSFERASE U17"/>
    <property type="match status" value="1"/>
</dbReference>
<comment type="similarity">
    <text evidence="1">Belongs to the GST superfamily.</text>
</comment>
<evidence type="ECO:0000313" key="4">
    <source>
        <dbReference type="Proteomes" id="UP000295252"/>
    </source>
</evidence>
<name>A0A068V8M7_COFCA</name>
<dbReference type="Pfam" id="PF02798">
    <property type="entry name" value="GST_N"/>
    <property type="match status" value="1"/>
</dbReference>
<evidence type="ECO:0000313" key="3">
    <source>
        <dbReference type="EMBL" id="CDP16258.1"/>
    </source>
</evidence>
<dbReference type="PANTHER" id="PTHR11260">
    <property type="entry name" value="GLUTATHIONE S-TRANSFERASE, GST, SUPERFAMILY, GST DOMAIN CONTAINING"/>
    <property type="match status" value="1"/>
</dbReference>
<dbReference type="InParanoid" id="A0A068V8M7"/>
<dbReference type="SUPFAM" id="SSF52833">
    <property type="entry name" value="Thioredoxin-like"/>
    <property type="match status" value="1"/>
</dbReference>
<sequence>MVDLVEKITYYFGVQSSQFVNRVQVALNLKSIDYEFIRNESSKRRLLLQSNPAHKSIRVLLHGDKPILNGGIIVRHLSIDDFSSDGPSIRPSDPYDRAIARFRAADIDEKWLTFFRELPTATDEESQSGLVERILRGLIYFEEVFVKV</sequence>
<dbReference type="EMBL" id="HG739204">
    <property type="protein sequence ID" value="CDP16258.1"/>
    <property type="molecule type" value="Genomic_DNA"/>
</dbReference>
<comment type="subcellular location">
    <subcellularLocation>
        <location evidence="1">Cytoplasm</location>
        <location evidence="1">Cytosol</location>
    </subcellularLocation>
</comment>
<dbReference type="Gene3D" id="3.40.30.10">
    <property type="entry name" value="Glutaredoxin"/>
    <property type="match status" value="1"/>
</dbReference>
<reference evidence="4" key="1">
    <citation type="journal article" date="2014" name="Science">
        <title>The coffee genome provides insight into the convergent evolution of caffeine biosynthesis.</title>
        <authorList>
            <person name="Denoeud F."/>
            <person name="Carretero-Paulet L."/>
            <person name="Dereeper A."/>
            <person name="Droc G."/>
            <person name="Guyot R."/>
            <person name="Pietrella M."/>
            <person name="Zheng C."/>
            <person name="Alberti A."/>
            <person name="Anthony F."/>
            <person name="Aprea G."/>
            <person name="Aury J.M."/>
            <person name="Bento P."/>
            <person name="Bernard M."/>
            <person name="Bocs S."/>
            <person name="Campa C."/>
            <person name="Cenci A."/>
            <person name="Combes M.C."/>
            <person name="Crouzillat D."/>
            <person name="Da Silva C."/>
            <person name="Daddiego L."/>
            <person name="De Bellis F."/>
            <person name="Dussert S."/>
            <person name="Garsmeur O."/>
            <person name="Gayraud T."/>
            <person name="Guignon V."/>
            <person name="Jahn K."/>
            <person name="Jamilloux V."/>
            <person name="Joet T."/>
            <person name="Labadie K."/>
            <person name="Lan T."/>
            <person name="Leclercq J."/>
            <person name="Lepelley M."/>
            <person name="Leroy T."/>
            <person name="Li L.T."/>
            <person name="Librado P."/>
            <person name="Lopez L."/>
            <person name="Munoz A."/>
            <person name="Noel B."/>
            <person name="Pallavicini A."/>
            <person name="Perrotta G."/>
            <person name="Poncet V."/>
            <person name="Pot D."/>
            <person name="Priyono X."/>
            <person name="Rigoreau M."/>
            <person name="Rouard M."/>
            <person name="Rozas J."/>
            <person name="Tranchant-Dubreuil C."/>
            <person name="VanBuren R."/>
            <person name="Zhang Q."/>
            <person name="Andrade A.C."/>
            <person name="Argout X."/>
            <person name="Bertrand B."/>
            <person name="de Kochko A."/>
            <person name="Graziosi G."/>
            <person name="Henry R.J."/>
            <person name="Jayarama X."/>
            <person name="Ming R."/>
            <person name="Nagai C."/>
            <person name="Rounsley S."/>
            <person name="Sankoff D."/>
            <person name="Giuliano G."/>
            <person name="Albert V.A."/>
            <person name="Wincker P."/>
            <person name="Lashermes P."/>
        </authorList>
    </citation>
    <scope>NUCLEOTIDE SEQUENCE [LARGE SCALE GENOMIC DNA]</scope>
    <source>
        <strain evidence="4">cv. DH200-94</strain>
    </source>
</reference>
<gene>
    <name evidence="3" type="ORF">GSCOC_T00018023001</name>
</gene>
<dbReference type="EC" id="2.5.1.18" evidence="1"/>
<dbReference type="GO" id="GO:0005829">
    <property type="term" value="C:cytosol"/>
    <property type="evidence" value="ECO:0007669"/>
    <property type="project" value="UniProtKB-SubCell"/>
</dbReference>
<organism evidence="3 4">
    <name type="scientific">Coffea canephora</name>
    <name type="common">Robusta coffee</name>
    <dbReference type="NCBI Taxonomy" id="49390"/>
    <lineage>
        <taxon>Eukaryota</taxon>
        <taxon>Viridiplantae</taxon>
        <taxon>Streptophyta</taxon>
        <taxon>Embryophyta</taxon>
        <taxon>Tracheophyta</taxon>
        <taxon>Spermatophyta</taxon>
        <taxon>Magnoliopsida</taxon>
        <taxon>eudicotyledons</taxon>
        <taxon>Gunneridae</taxon>
        <taxon>Pentapetalae</taxon>
        <taxon>asterids</taxon>
        <taxon>lamiids</taxon>
        <taxon>Gentianales</taxon>
        <taxon>Rubiaceae</taxon>
        <taxon>Ixoroideae</taxon>
        <taxon>Gardenieae complex</taxon>
        <taxon>Bertiereae - Coffeeae clade</taxon>
        <taxon>Coffeeae</taxon>
        <taxon>Coffea</taxon>
    </lineage>
</organism>
<dbReference type="Proteomes" id="UP000295252">
    <property type="component" value="Chromosome III"/>
</dbReference>
<dbReference type="Gramene" id="CDP16258">
    <property type="protein sequence ID" value="CDP16258"/>
    <property type="gene ID" value="GSCOC_T00018023001"/>
</dbReference>
<dbReference type="InterPro" id="IPR004045">
    <property type="entry name" value="Glutathione_S-Trfase_N"/>
</dbReference>
<accession>A0A068V8M7</accession>
<keyword evidence="1" id="KW-0808">Transferase</keyword>
<evidence type="ECO:0000256" key="1">
    <source>
        <dbReference type="RuleBase" id="RU369102"/>
    </source>
</evidence>
<proteinExistence type="inferred from homology"/>
<feature type="domain" description="GST N-terminal" evidence="2">
    <location>
        <begin position="10"/>
        <end position="77"/>
    </location>
</feature>
<protein>
    <recommendedName>
        <fullName evidence="1">Glutathione S-transferase</fullName>
        <ecNumber evidence="1">2.5.1.18</ecNumber>
    </recommendedName>
</protein>
<dbReference type="GO" id="GO:0006749">
    <property type="term" value="P:glutathione metabolic process"/>
    <property type="evidence" value="ECO:0007669"/>
    <property type="project" value="TreeGrafter"/>
</dbReference>
<dbReference type="STRING" id="49390.A0A068V8M7"/>
<dbReference type="OMA" id="TICESAI"/>
<dbReference type="PhylomeDB" id="A0A068V8M7"/>
<keyword evidence="4" id="KW-1185">Reference proteome</keyword>
<dbReference type="InterPro" id="IPR036249">
    <property type="entry name" value="Thioredoxin-like_sf"/>
</dbReference>
<dbReference type="GO" id="GO:0004364">
    <property type="term" value="F:glutathione transferase activity"/>
    <property type="evidence" value="ECO:0007669"/>
    <property type="project" value="UniProtKB-UniRule"/>
</dbReference>
<evidence type="ECO:0000259" key="2">
    <source>
        <dbReference type="Pfam" id="PF02798"/>
    </source>
</evidence>
<keyword evidence="1" id="KW-0963">Cytoplasm</keyword>